<dbReference type="GO" id="GO:0046872">
    <property type="term" value="F:metal ion binding"/>
    <property type="evidence" value="ECO:0007669"/>
    <property type="project" value="InterPro"/>
</dbReference>
<sequence length="92" mass="10015">MSALSRIKRIIVTLSGPNLKAAQLERLRAELEALPGVIGAFISAQTEMAHVVFDSERIKWAQIQKRLEEAGLEVKTLGLGGEHLDPLRAQGA</sequence>
<name>A0A399EWP8_9DEIN</name>
<proteinExistence type="predicted"/>
<dbReference type="Gene3D" id="3.30.70.100">
    <property type="match status" value="1"/>
</dbReference>
<evidence type="ECO:0008006" key="3">
    <source>
        <dbReference type="Google" id="ProtNLM"/>
    </source>
</evidence>
<protein>
    <recommendedName>
        <fullName evidence="3">HMA domain-containing protein</fullName>
    </recommendedName>
</protein>
<dbReference type="SUPFAM" id="SSF55008">
    <property type="entry name" value="HMA, heavy metal-associated domain"/>
    <property type="match status" value="1"/>
</dbReference>
<organism evidence="1 2">
    <name type="scientific">Calidithermus terrae</name>
    <dbReference type="NCBI Taxonomy" id="1408545"/>
    <lineage>
        <taxon>Bacteria</taxon>
        <taxon>Thermotogati</taxon>
        <taxon>Deinococcota</taxon>
        <taxon>Deinococci</taxon>
        <taxon>Thermales</taxon>
        <taxon>Thermaceae</taxon>
        <taxon>Calidithermus</taxon>
    </lineage>
</organism>
<evidence type="ECO:0000313" key="2">
    <source>
        <dbReference type="Proteomes" id="UP000265715"/>
    </source>
</evidence>
<dbReference type="EMBL" id="QXDL01000029">
    <property type="protein sequence ID" value="RIH88055.1"/>
    <property type="molecule type" value="Genomic_DNA"/>
</dbReference>
<dbReference type="RefSeq" id="WP_119314228.1">
    <property type="nucleotide sequence ID" value="NZ_QXDL01000029.1"/>
</dbReference>
<comment type="caution">
    <text evidence="1">The sequence shown here is derived from an EMBL/GenBank/DDBJ whole genome shotgun (WGS) entry which is preliminary data.</text>
</comment>
<dbReference type="AlphaFoldDB" id="A0A399EWP8"/>
<gene>
    <name evidence="1" type="ORF">Mterra_01050</name>
</gene>
<evidence type="ECO:0000313" key="1">
    <source>
        <dbReference type="EMBL" id="RIH88055.1"/>
    </source>
</evidence>
<reference evidence="1 2" key="1">
    <citation type="submission" date="2018-08" db="EMBL/GenBank/DDBJ databases">
        <title>Meiothermus terrae DSM 26712 genome sequencing project.</title>
        <authorList>
            <person name="Da Costa M.S."/>
            <person name="Albuquerque L."/>
            <person name="Raposo P."/>
            <person name="Froufe H.J.C."/>
            <person name="Barroso C.S."/>
            <person name="Egas C."/>
        </authorList>
    </citation>
    <scope>NUCLEOTIDE SEQUENCE [LARGE SCALE GENOMIC DNA]</scope>
    <source>
        <strain evidence="1 2">DSM 26712</strain>
    </source>
</reference>
<dbReference type="Proteomes" id="UP000265715">
    <property type="component" value="Unassembled WGS sequence"/>
</dbReference>
<dbReference type="InterPro" id="IPR036163">
    <property type="entry name" value="HMA_dom_sf"/>
</dbReference>
<accession>A0A399EWP8</accession>
<keyword evidence="2" id="KW-1185">Reference proteome</keyword>